<evidence type="ECO:0000256" key="1">
    <source>
        <dbReference type="SAM" id="MobiDB-lite"/>
    </source>
</evidence>
<dbReference type="EMBL" id="CAJOBD010013213">
    <property type="protein sequence ID" value="CAF4188369.1"/>
    <property type="molecule type" value="Genomic_DNA"/>
</dbReference>
<feature type="compositionally biased region" description="Basic and acidic residues" evidence="1">
    <location>
        <begin position="30"/>
        <end position="49"/>
    </location>
</feature>
<feature type="compositionally biased region" description="Polar residues" evidence="1">
    <location>
        <begin position="14"/>
        <end position="26"/>
    </location>
</feature>
<sequence>TSQFFPNPILHGQVLTSGIPLSSPSGTEPAWEHELGSAKTLREQSMKRK</sequence>
<protein>
    <submittedName>
        <fullName evidence="2">Uncharacterized protein</fullName>
    </submittedName>
</protein>
<gene>
    <name evidence="2" type="ORF">JBS370_LOCUS35892</name>
</gene>
<dbReference type="AlphaFoldDB" id="A0A820B842"/>
<feature type="region of interest" description="Disordered" evidence="1">
    <location>
        <begin position="13"/>
        <end position="49"/>
    </location>
</feature>
<dbReference type="Proteomes" id="UP000663836">
    <property type="component" value="Unassembled WGS sequence"/>
</dbReference>
<proteinExistence type="predicted"/>
<organism evidence="2 3">
    <name type="scientific">Rotaria sordida</name>
    <dbReference type="NCBI Taxonomy" id="392033"/>
    <lineage>
        <taxon>Eukaryota</taxon>
        <taxon>Metazoa</taxon>
        <taxon>Spiralia</taxon>
        <taxon>Gnathifera</taxon>
        <taxon>Rotifera</taxon>
        <taxon>Eurotatoria</taxon>
        <taxon>Bdelloidea</taxon>
        <taxon>Philodinida</taxon>
        <taxon>Philodinidae</taxon>
        <taxon>Rotaria</taxon>
    </lineage>
</organism>
<evidence type="ECO:0000313" key="2">
    <source>
        <dbReference type="EMBL" id="CAF4188369.1"/>
    </source>
</evidence>
<name>A0A820B842_9BILA</name>
<accession>A0A820B842</accession>
<evidence type="ECO:0000313" key="3">
    <source>
        <dbReference type="Proteomes" id="UP000663836"/>
    </source>
</evidence>
<reference evidence="2" key="1">
    <citation type="submission" date="2021-02" db="EMBL/GenBank/DDBJ databases">
        <authorList>
            <person name="Nowell W R."/>
        </authorList>
    </citation>
    <scope>NUCLEOTIDE SEQUENCE</scope>
</reference>
<comment type="caution">
    <text evidence="2">The sequence shown here is derived from an EMBL/GenBank/DDBJ whole genome shotgun (WGS) entry which is preliminary data.</text>
</comment>
<feature type="non-terminal residue" evidence="2">
    <location>
        <position position="1"/>
    </location>
</feature>